<evidence type="ECO:0000256" key="3">
    <source>
        <dbReference type="ARBA" id="ARBA00038502"/>
    </source>
</evidence>
<dbReference type="InterPro" id="IPR051531">
    <property type="entry name" value="N-acetyltransferase"/>
</dbReference>
<dbReference type="EMBL" id="BAAABX010000079">
    <property type="protein sequence ID" value="GAA0434699.1"/>
    <property type="molecule type" value="Genomic_DNA"/>
</dbReference>
<evidence type="ECO:0000313" key="5">
    <source>
        <dbReference type="EMBL" id="GAA0434699.1"/>
    </source>
</evidence>
<dbReference type="PANTHER" id="PTHR43792">
    <property type="entry name" value="GNAT FAMILY, PUTATIVE (AFU_ORTHOLOGUE AFUA_3G00765)-RELATED-RELATED"/>
    <property type="match status" value="1"/>
</dbReference>
<keyword evidence="6" id="KW-1185">Reference proteome</keyword>
<dbReference type="InterPro" id="IPR016181">
    <property type="entry name" value="Acyl_CoA_acyltransferase"/>
</dbReference>
<dbReference type="InterPro" id="IPR000182">
    <property type="entry name" value="GNAT_dom"/>
</dbReference>
<proteinExistence type="inferred from homology"/>
<dbReference type="PANTHER" id="PTHR43792:SF8">
    <property type="entry name" value="[RIBOSOMAL PROTEIN US5]-ALANINE N-ACETYLTRANSFERASE"/>
    <property type="match status" value="1"/>
</dbReference>
<dbReference type="RefSeq" id="WP_344032119.1">
    <property type="nucleotide sequence ID" value="NZ_BAAABX010000079.1"/>
</dbReference>
<dbReference type="Gene3D" id="3.40.630.30">
    <property type="match status" value="1"/>
</dbReference>
<accession>A0ABN0Z5U8</accession>
<dbReference type="Proteomes" id="UP001500879">
    <property type="component" value="Unassembled WGS sequence"/>
</dbReference>
<protein>
    <submittedName>
        <fullName evidence="5">GNAT family protein</fullName>
    </submittedName>
</protein>
<feature type="domain" description="N-acetyltransferase" evidence="4">
    <location>
        <begin position="12"/>
        <end position="178"/>
    </location>
</feature>
<dbReference type="Pfam" id="PF13302">
    <property type="entry name" value="Acetyltransf_3"/>
    <property type="match status" value="1"/>
</dbReference>
<keyword evidence="1" id="KW-0808">Transferase</keyword>
<gene>
    <name evidence="5" type="ORF">GCM10010357_65240</name>
</gene>
<organism evidence="5 6">
    <name type="scientific">Streptomyces luteireticuli</name>
    <dbReference type="NCBI Taxonomy" id="173858"/>
    <lineage>
        <taxon>Bacteria</taxon>
        <taxon>Bacillati</taxon>
        <taxon>Actinomycetota</taxon>
        <taxon>Actinomycetes</taxon>
        <taxon>Kitasatosporales</taxon>
        <taxon>Streptomycetaceae</taxon>
        <taxon>Streptomyces</taxon>
    </lineage>
</organism>
<reference evidence="5 6" key="1">
    <citation type="journal article" date="2019" name="Int. J. Syst. Evol. Microbiol.">
        <title>The Global Catalogue of Microorganisms (GCM) 10K type strain sequencing project: providing services to taxonomists for standard genome sequencing and annotation.</title>
        <authorList>
            <consortium name="The Broad Institute Genomics Platform"/>
            <consortium name="The Broad Institute Genome Sequencing Center for Infectious Disease"/>
            <person name="Wu L."/>
            <person name="Ma J."/>
        </authorList>
    </citation>
    <scope>NUCLEOTIDE SEQUENCE [LARGE SCALE GENOMIC DNA]</scope>
    <source>
        <strain evidence="5 6">JCM 4788</strain>
    </source>
</reference>
<dbReference type="PROSITE" id="PS51186">
    <property type="entry name" value="GNAT"/>
    <property type="match status" value="1"/>
</dbReference>
<evidence type="ECO:0000313" key="6">
    <source>
        <dbReference type="Proteomes" id="UP001500879"/>
    </source>
</evidence>
<dbReference type="SUPFAM" id="SSF55729">
    <property type="entry name" value="Acyl-CoA N-acyltransferases (Nat)"/>
    <property type="match status" value="1"/>
</dbReference>
<comment type="similarity">
    <text evidence="3">Belongs to the acetyltransferase family. RimJ subfamily.</text>
</comment>
<comment type="caution">
    <text evidence="5">The sequence shown here is derived from an EMBL/GenBank/DDBJ whole genome shotgun (WGS) entry which is preliminary data.</text>
</comment>
<sequence length="190" mass="21746">MAHPLRLIGDKVVVREFHPDDVEDMQRVFGDDRVTAWLSFDSRDLDETRVRIEKAIENARVVPRTEFYLAVTTLDDEAHPIGFVRLVRSGSRGEEIGCAIAADEWGRGYGDDAHRVLLDFAFGELELERVAGWIPLANTKRMKALDENGALGRLGFVPDRVAPRYVFINGTWWDCMLNSVTAEEWRRRSR</sequence>
<evidence type="ECO:0000259" key="4">
    <source>
        <dbReference type="PROSITE" id="PS51186"/>
    </source>
</evidence>
<evidence type="ECO:0000256" key="1">
    <source>
        <dbReference type="ARBA" id="ARBA00022679"/>
    </source>
</evidence>
<name>A0ABN0Z5U8_9ACTN</name>
<keyword evidence="2" id="KW-0012">Acyltransferase</keyword>
<evidence type="ECO:0000256" key="2">
    <source>
        <dbReference type="ARBA" id="ARBA00023315"/>
    </source>
</evidence>